<evidence type="ECO:0000256" key="4">
    <source>
        <dbReference type="ARBA" id="ARBA00022927"/>
    </source>
</evidence>
<keyword evidence="12" id="KW-1185">Reference proteome</keyword>
<dbReference type="GO" id="GO:0043953">
    <property type="term" value="P:protein transport by the Tat complex"/>
    <property type="evidence" value="ECO:0007669"/>
    <property type="project" value="UniProtKB-UniRule"/>
</dbReference>
<name>A0A947DBL4_9CYAN</name>
<keyword evidence="5 9" id="KW-1133">Transmembrane helix</keyword>
<gene>
    <name evidence="9" type="primary">tatA</name>
    <name evidence="11" type="ORF">IXB50_02220</name>
</gene>
<reference evidence="11" key="1">
    <citation type="submission" date="2020-11" db="EMBL/GenBank/DDBJ databases">
        <authorList>
            <person name="Konstantinou D."/>
            <person name="Gkelis S."/>
            <person name="Popin R."/>
            <person name="Fewer D."/>
            <person name="Sivonen K."/>
        </authorList>
    </citation>
    <scope>NUCLEOTIDE SEQUENCE</scope>
    <source>
        <strain evidence="11">TAU-MAC 1115</strain>
    </source>
</reference>
<dbReference type="GO" id="GO:0033281">
    <property type="term" value="C:TAT protein transport complex"/>
    <property type="evidence" value="ECO:0007669"/>
    <property type="project" value="UniProtKB-UniRule"/>
</dbReference>
<dbReference type="NCBIfam" id="NF011429">
    <property type="entry name" value="PRK14857.1"/>
    <property type="match status" value="1"/>
</dbReference>
<dbReference type="NCBIfam" id="NF011430">
    <property type="entry name" value="PRK14861.1"/>
    <property type="match status" value="1"/>
</dbReference>
<dbReference type="AlphaFoldDB" id="A0A947DBL4"/>
<comment type="subunit">
    <text evidence="9">Forms a complex with TatC.</text>
</comment>
<comment type="subcellular location">
    <subcellularLocation>
        <location evidence="9">Cell membrane</location>
        <topology evidence="9">Single-pass membrane protein</topology>
    </subcellularLocation>
    <subcellularLocation>
        <location evidence="1">Membrane</location>
        <topology evidence="1">Single-pass membrane protein</topology>
    </subcellularLocation>
</comment>
<keyword evidence="9" id="KW-1003">Cell membrane</keyword>
<dbReference type="GO" id="GO:0008320">
    <property type="term" value="F:protein transmembrane transporter activity"/>
    <property type="evidence" value="ECO:0007669"/>
    <property type="project" value="UniProtKB-UniRule"/>
</dbReference>
<dbReference type="RefSeq" id="WP_215607302.1">
    <property type="nucleotide sequence ID" value="NZ_JADOES010000003.1"/>
</dbReference>
<feature type="compositionally biased region" description="Basic and acidic residues" evidence="10">
    <location>
        <begin position="74"/>
        <end position="91"/>
    </location>
</feature>
<dbReference type="InterPro" id="IPR003369">
    <property type="entry name" value="TatA/B/E"/>
</dbReference>
<dbReference type="PRINTS" id="PR01506">
    <property type="entry name" value="TATBPROTEIN"/>
</dbReference>
<protein>
    <recommendedName>
        <fullName evidence="9">Sec-independent protein translocase protein TatA</fullName>
    </recommendedName>
</protein>
<dbReference type="Proteomes" id="UP000717364">
    <property type="component" value="Unassembled WGS sequence"/>
</dbReference>
<keyword evidence="4 9" id="KW-0653">Protein transport</keyword>
<dbReference type="EMBL" id="JADOES010000003">
    <property type="protein sequence ID" value="MBT9314235.1"/>
    <property type="molecule type" value="Genomic_DNA"/>
</dbReference>
<evidence type="ECO:0000256" key="5">
    <source>
        <dbReference type="ARBA" id="ARBA00022989"/>
    </source>
</evidence>
<dbReference type="Gene3D" id="1.20.5.3310">
    <property type="match status" value="1"/>
</dbReference>
<dbReference type="NCBIfam" id="TIGR01411">
    <property type="entry name" value="tatAE"/>
    <property type="match status" value="1"/>
</dbReference>
<feature type="region of interest" description="Disordered" evidence="10">
    <location>
        <begin position="66"/>
        <end position="104"/>
    </location>
</feature>
<keyword evidence="7 9" id="KW-0472">Membrane</keyword>
<organism evidence="11 12">
    <name type="scientific">Leptothoe spongobia TAU-MAC 1115</name>
    <dbReference type="NCBI Taxonomy" id="1967444"/>
    <lineage>
        <taxon>Bacteria</taxon>
        <taxon>Bacillati</taxon>
        <taxon>Cyanobacteriota</taxon>
        <taxon>Cyanophyceae</taxon>
        <taxon>Nodosilineales</taxon>
        <taxon>Cymatolegaceae</taxon>
        <taxon>Leptothoe</taxon>
        <taxon>Leptothoe spongobia</taxon>
    </lineage>
</organism>
<dbReference type="HAMAP" id="MF_00236">
    <property type="entry name" value="TatA_E"/>
    <property type="match status" value="1"/>
</dbReference>
<accession>A0A947DBL4</accession>
<dbReference type="Pfam" id="PF02416">
    <property type="entry name" value="TatA_B_E"/>
    <property type="match status" value="1"/>
</dbReference>
<proteinExistence type="inferred from homology"/>
<keyword evidence="2 9" id="KW-0813">Transport</keyword>
<comment type="function">
    <text evidence="8">Part of the twin-arginine translocation (Tat) system that transports large folded proteins containing a characteristic twin-arginine motif in their signal peptide across the thylakoid membrane. Involved in delta pH-dependent protein transport required for chloroplast development, especially thylakoid membrane formation. TATC and TATB mediate precursor recognition, whereas TATA facilitates translocation.</text>
</comment>
<feature type="compositionally biased region" description="Low complexity" evidence="10">
    <location>
        <begin position="92"/>
        <end position="104"/>
    </location>
</feature>
<dbReference type="PANTHER" id="PTHR33162">
    <property type="entry name" value="SEC-INDEPENDENT PROTEIN TRANSLOCASE PROTEIN TATA, CHLOROPLASTIC"/>
    <property type="match status" value="1"/>
</dbReference>
<evidence type="ECO:0000256" key="10">
    <source>
        <dbReference type="SAM" id="MobiDB-lite"/>
    </source>
</evidence>
<evidence type="ECO:0000256" key="9">
    <source>
        <dbReference type="HAMAP-Rule" id="MF_00236"/>
    </source>
</evidence>
<evidence type="ECO:0000256" key="6">
    <source>
        <dbReference type="ARBA" id="ARBA00023010"/>
    </source>
</evidence>
<evidence type="ECO:0000256" key="1">
    <source>
        <dbReference type="ARBA" id="ARBA00004167"/>
    </source>
</evidence>
<evidence type="ECO:0000256" key="8">
    <source>
        <dbReference type="ARBA" id="ARBA00025340"/>
    </source>
</evidence>
<evidence type="ECO:0000256" key="3">
    <source>
        <dbReference type="ARBA" id="ARBA00022692"/>
    </source>
</evidence>
<evidence type="ECO:0000256" key="7">
    <source>
        <dbReference type="ARBA" id="ARBA00023136"/>
    </source>
</evidence>
<comment type="caution">
    <text evidence="11">The sequence shown here is derived from an EMBL/GenBank/DDBJ whole genome shotgun (WGS) entry which is preliminary data.</text>
</comment>
<dbReference type="PANTHER" id="PTHR33162:SF1">
    <property type="entry name" value="SEC-INDEPENDENT PROTEIN TRANSLOCASE PROTEIN TATA, CHLOROPLASTIC"/>
    <property type="match status" value="1"/>
</dbReference>
<dbReference type="GO" id="GO:0006886">
    <property type="term" value="P:intracellular protein transport"/>
    <property type="evidence" value="ECO:0007669"/>
    <property type="project" value="UniProtKB-ARBA"/>
</dbReference>
<reference evidence="11" key="2">
    <citation type="journal article" date="2021" name="Mar. Drugs">
        <title>Genome Reduction and Secondary Metabolism of the Marine Sponge-Associated Cyanobacterium Leptothoe.</title>
        <authorList>
            <person name="Konstantinou D."/>
            <person name="Popin R.V."/>
            <person name="Fewer D.P."/>
            <person name="Sivonen K."/>
            <person name="Gkelis S."/>
        </authorList>
    </citation>
    <scope>NUCLEOTIDE SEQUENCE</scope>
    <source>
        <strain evidence="11">TAU-MAC 1115</strain>
    </source>
</reference>
<evidence type="ECO:0000313" key="11">
    <source>
        <dbReference type="EMBL" id="MBT9314235.1"/>
    </source>
</evidence>
<sequence>MNIFGIGLPEMALIMMVALLVFGPKKLPEIGRSLGKAIKGFQDASKEFEDEFKKEAARIEKTVTEPIKATLETPEPKALKPDAEVTDKSQTETETASATTEETS</sequence>
<keyword evidence="3 9" id="KW-0812">Transmembrane</keyword>
<dbReference type="InterPro" id="IPR006312">
    <property type="entry name" value="TatA/E"/>
</dbReference>
<comment type="function">
    <text evidence="9">Part of the twin-arginine translocation (Tat) system that transports large folded proteins containing a characteristic twin-arginine motif in their signal peptide across membranes. TatA could form the protein-conducting channel of the Tat system.</text>
</comment>
<evidence type="ECO:0000313" key="12">
    <source>
        <dbReference type="Proteomes" id="UP000717364"/>
    </source>
</evidence>
<keyword evidence="6 9" id="KW-0811">Translocation</keyword>
<comment type="similarity">
    <text evidence="9">Belongs to the TatA/E family.</text>
</comment>
<evidence type="ECO:0000256" key="2">
    <source>
        <dbReference type="ARBA" id="ARBA00022448"/>
    </source>
</evidence>
<feature type="transmembrane region" description="Helical" evidence="9">
    <location>
        <begin position="6"/>
        <end position="23"/>
    </location>
</feature>